<sequence length="189" mass="21951">MDYIVDVQGFKQFNDVFVLKKFAMIAVDGDGIEATEFVVKPPYPFDNLSKHHQITNSWLTRNFHGVPWDSGTIVYEKARMHTCRILQNARVVYVWGMEKKKWLTGVLGASVAIIDLKEHECPSMVRLKLMFDYRNAKNQFSKKFQCAGENVELMKLWMLMNYTFPQPNEDDTFALPAQKRSFQCHSTSV</sequence>
<evidence type="ECO:0000313" key="1">
    <source>
        <dbReference type="EMBL" id="AGQ20236.1"/>
    </source>
</evidence>
<accession>S5DMP9</accession>
<dbReference type="EMBL" id="KC752340">
    <property type="protein sequence ID" value="AGQ20236.1"/>
    <property type="molecule type" value="Genomic_DNA"/>
</dbReference>
<name>S5DMP9_9VIRU</name>
<organism evidence="1">
    <name type="scientific">Apophua simplicipes ichnovirus</name>
    <dbReference type="NCBI Taxonomy" id="1329648"/>
    <lineage>
        <taxon>Viruses</taxon>
        <taxon>Viruses incertae sedis</taxon>
        <taxon>Polydnaviriformidae</taxon>
        <taxon>Ichnoviriform</taxon>
    </lineage>
</organism>
<protein>
    <submittedName>
        <fullName evidence="1">AsIV-cont00134-ORF1</fullName>
    </submittedName>
</protein>
<proteinExistence type="predicted"/>
<reference evidence="1" key="1">
    <citation type="journal article" date="2013" name="J. Gen. Virol.">
        <title>Ultrastructural and genomic characterization of a second banchine polydnavirus confirms the existence of shared features within this ichnovirus lineage.</title>
        <authorList>
            <person name="Djoumad A."/>
            <person name="Stoltz D."/>
            <person name="Beliveau C."/>
            <person name="Boyle B."/>
            <person name="Kuhn L."/>
            <person name="Cusson M."/>
        </authorList>
    </citation>
    <scope>NUCLEOTIDE SEQUENCE</scope>
</reference>